<dbReference type="EMBL" id="MFYX01000080">
    <property type="protein sequence ID" value="OGK03875.1"/>
    <property type="molecule type" value="Genomic_DNA"/>
</dbReference>
<dbReference type="Pfam" id="PF03783">
    <property type="entry name" value="CsgG"/>
    <property type="match status" value="1"/>
</dbReference>
<keyword evidence="2" id="KW-0812">Transmembrane</keyword>
<evidence type="ECO:0000256" key="3">
    <source>
        <dbReference type="SAM" id="SignalP"/>
    </source>
</evidence>
<keyword evidence="2" id="KW-0472">Membrane</keyword>
<evidence type="ECO:0000313" key="5">
    <source>
        <dbReference type="Proteomes" id="UP000179243"/>
    </source>
</evidence>
<dbReference type="GO" id="GO:0030288">
    <property type="term" value="C:outer membrane-bounded periplasmic space"/>
    <property type="evidence" value="ECO:0007669"/>
    <property type="project" value="InterPro"/>
</dbReference>
<keyword evidence="2" id="KW-1133">Transmembrane helix</keyword>
<protein>
    <recommendedName>
        <fullName evidence="6">FlgO domain-containing protein</fullName>
    </recommendedName>
</protein>
<organism evidence="4 5">
    <name type="scientific">Candidatus Raymondbacteria bacterium RIFOXYD12_FULL_49_13</name>
    <dbReference type="NCBI Taxonomy" id="1817890"/>
    <lineage>
        <taxon>Bacteria</taxon>
        <taxon>Raymondiibacteriota</taxon>
    </lineage>
</organism>
<evidence type="ECO:0008006" key="6">
    <source>
        <dbReference type="Google" id="ProtNLM"/>
    </source>
</evidence>
<feature type="chain" id="PRO_5009528561" description="FlgO domain-containing protein" evidence="3">
    <location>
        <begin position="20"/>
        <end position="271"/>
    </location>
</feature>
<evidence type="ECO:0000256" key="2">
    <source>
        <dbReference type="SAM" id="Phobius"/>
    </source>
</evidence>
<dbReference type="AlphaFoldDB" id="A0A1F7FB24"/>
<dbReference type="InterPro" id="IPR005534">
    <property type="entry name" value="Curli_assmbl/transp-comp_CsgG"/>
</dbReference>
<feature type="transmembrane region" description="Helical" evidence="2">
    <location>
        <begin position="221"/>
        <end position="242"/>
    </location>
</feature>
<keyword evidence="3" id="KW-0732">Signal</keyword>
<evidence type="ECO:0000256" key="1">
    <source>
        <dbReference type="SAM" id="MobiDB-lite"/>
    </source>
</evidence>
<reference evidence="4 5" key="1">
    <citation type="journal article" date="2016" name="Nat. Commun.">
        <title>Thousands of microbial genomes shed light on interconnected biogeochemical processes in an aquifer system.</title>
        <authorList>
            <person name="Anantharaman K."/>
            <person name="Brown C.T."/>
            <person name="Hug L.A."/>
            <person name="Sharon I."/>
            <person name="Castelle C.J."/>
            <person name="Probst A.J."/>
            <person name="Thomas B.C."/>
            <person name="Singh A."/>
            <person name="Wilkins M.J."/>
            <person name="Karaoz U."/>
            <person name="Brodie E.L."/>
            <person name="Williams K.H."/>
            <person name="Hubbard S.S."/>
            <person name="Banfield J.F."/>
        </authorList>
    </citation>
    <scope>NUCLEOTIDE SEQUENCE [LARGE SCALE GENOMIC DNA]</scope>
</reference>
<comment type="caution">
    <text evidence="4">The sequence shown here is derived from an EMBL/GenBank/DDBJ whole genome shotgun (WGS) entry which is preliminary data.</text>
</comment>
<sequence length="271" mass="28619">MKRKYVVLLLGLATSGLWCQVEQAPVAPISDTMAAPAAKPMTAAEVKFGVAVLDLELQGLEAIAGKALSDRLRSDLVATGRFTVMERGQMDEIMKEQGFQASGACSDEACLIEIGQLLGVEKMVAGSLGKLGKLYLVNLRTIDIRTGKIEQTVSQDCTCEVENLPLAITIVAKKLAGDDVSQNLKDLKAIEDQAKKDKEKEQAAKATPIAPVEVKKEGPSVGAVITAVALLGGAGGLVYYLVTKKEDKPPVDTIEPASGKLPDPILPPGIN</sequence>
<feature type="region of interest" description="Disordered" evidence="1">
    <location>
        <begin position="249"/>
        <end position="271"/>
    </location>
</feature>
<accession>A0A1F7FB24</accession>
<gene>
    <name evidence="4" type="ORF">A2519_00515</name>
</gene>
<feature type="signal peptide" evidence="3">
    <location>
        <begin position="1"/>
        <end position="19"/>
    </location>
</feature>
<dbReference type="Proteomes" id="UP000179243">
    <property type="component" value="Unassembled WGS sequence"/>
</dbReference>
<proteinExistence type="predicted"/>
<evidence type="ECO:0000313" key="4">
    <source>
        <dbReference type="EMBL" id="OGK03875.1"/>
    </source>
</evidence>
<dbReference type="Gene3D" id="3.40.50.10610">
    <property type="entry name" value="ABC-type transport auxiliary lipoprotein component"/>
    <property type="match status" value="1"/>
</dbReference>
<name>A0A1F7FB24_UNCRA</name>